<proteinExistence type="predicted"/>
<accession>A0A7R8D367</accession>
<organism evidence="2 3">
    <name type="scientific">Lepeophtheirus salmonis</name>
    <name type="common">Salmon louse</name>
    <name type="synonym">Caligus salmonis</name>
    <dbReference type="NCBI Taxonomy" id="72036"/>
    <lineage>
        <taxon>Eukaryota</taxon>
        <taxon>Metazoa</taxon>
        <taxon>Ecdysozoa</taxon>
        <taxon>Arthropoda</taxon>
        <taxon>Crustacea</taxon>
        <taxon>Multicrustacea</taxon>
        <taxon>Hexanauplia</taxon>
        <taxon>Copepoda</taxon>
        <taxon>Siphonostomatoida</taxon>
        <taxon>Caligidae</taxon>
        <taxon>Lepeophtheirus</taxon>
    </lineage>
</organism>
<feature type="compositionally biased region" description="Basic residues" evidence="1">
    <location>
        <begin position="384"/>
        <end position="404"/>
    </location>
</feature>
<dbReference type="AlphaFoldDB" id="A0A7R8D367"/>
<gene>
    <name evidence="2" type="ORF">LSAA_14097</name>
</gene>
<reference evidence="2" key="1">
    <citation type="submission" date="2021-02" db="EMBL/GenBank/DDBJ databases">
        <authorList>
            <person name="Bekaert M."/>
        </authorList>
    </citation>
    <scope>NUCLEOTIDE SEQUENCE</scope>
    <source>
        <strain evidence="2">IoA-00</strain>
    </source>
</reference>
<evidence type="ECO:0000313" key="3">
    <source>
        <dbReference type="Proteomes" id="UP000675881"/>
    </source>
</evidence>
<feature type="region of interest" description="Disordered" evidence="1">
    <location>
        <begin position="1"/>
        <end position="38"/>
    </location>
</feature>
<keyword evidence="3" id="KW-1185">Reference proteome</keyword>
<evidence type="ECO:0000313" key="2">
    <source>
        <dbReference type="EMBL" id="CAF3014002.1"/>
    </source>
</evidence>
<dbReference type="Proteomes" id="UP000675881">
    <property type="component" value="Chromosome 8"/>
</dbReference>
<dbReference type="EMBL" id="HG994587">
    <property type="protein sequence ID" value="CAF3014002.1"/>
    <property type="molecule type" value="Genomic_DNA"/>
</dbReference>
<feature type="compositionally biased region" description="Low complexity" evidence="1">
    <location>
        <begin position="1"/>
        <end position="13"/>
    </location>
</feature>
<feature type="compositionally biased region" description="Low complexity" evidence="1">
    <location>
        <begin position="524"/>
        <end position="534"/>
    </location>
</feature>
<sequence length="549" mass="62234">MAVPFSRPEYSPSARRRRRSSTHPSGASPPRSNRRNSPANILASHFATGGRASNLPLGLSLESLSLTSRITFYALYEAWRLLQEVTGSLSSATTPQQMIQEERLYDQYQEPSLPESYVEETIEEHHVFIRTEEHKDLVKSCNETLSPDLHLSPPLPMIQKPISFKKNPESRFTFEESSTLPLEDWKKPSPDCIWNQLGQQICEVSSSFEISYDPQESSGATRALFESYRDLKRSVMISDLKKSKSLSSAKGPSLIIFLSYSKTALRQLLLSTLWRDDFKNRFHPESHTSVYAVKLSVSAALPIPESDPRLRRTVFNFRANVDTAHFLGKLFRVLNQVLRLGGGNSEPSLEDSPRTSEQLLSLQQHVVEEGRSDPTSLPSSSSPPRHKKRSRTPKKSSRRKKNKRNVPSLVEPDEPVMPTLVADPLARYKHRCSRLSLPPRNPPPSPVPYYGDSLWSSSERVLRSITLTFLKHYPKHHYERSVESQRILVSILEMVYQKNPDHTKWTCTLAMLLLSFKDKLHTSISGGPASSTSAPPRPPIQGHHHLRHL</sequence>
<protein>
    <submittedName>
        <fullName evidence="2">(salmon louse) hypothetical protein</fullName>
    </submittedName>
</protein>
<evidence type="ECO:0000256" key="1">
    <source>
        <dbReference type="SAM" id="MobiDB-lite"/>
    </source>
</evidence>
<name>A0A7R8D367_LEPSM</name>
<feature type="region of interest" description="Disordered" evidence="1">
    <location>
        <begin position="367"/>
        <end position="415"/>
    </location>
</feature>
<feature type="compositionally biased region" description="Low complexity" evidence="1">
    <location>
        <begin position="373"/>
        <end position="383"/>
    </location>
</feature>
<feature type="region of interest" description="Disordered" evidence="1">
    <location>
        <begin position="524"/>
        <end position="549"/>
    </location>
</feature>